<evidence type="ECO:0000256" key="1">
    <source>
        <dbReference type="ARBA" id="ARBA00005254"/>
    </source>
</evidence>
<comment type="caution">
    <text evidence="2">The sequence shown here is derived from an EMBL/GenBank/DDBJ whole genome shotgun (WGS) entry which is preliminary data.</text>
</comment>
<dbReference type="Gene3D" id="3.90.226.10">
    <property type="entry name" value="2-enoyl-CoA Hydratase, Chain A, domain 1"/>
    <property type="match status" value="1"/>
</dbReference>
<comment type="similarity">
    <text evidence="1">Belongs to the enoyl-CoA hydratase/isomerase family.</text>
</comment>
<evidence type="ECO:0000313" key="2">
    <source>
        <dbReference type="EMBL" id="MBE1237143.1"/>
    </source>
</evidence>
<dbReference type="EMBL" id="JACZHT010000003">
    <property type="protein sequence ID" value="MBE1237143.1"/>
    <property type="molecule type" value="Genomic_DNA"/>
</dbReference>
<organism evidence="2 3">
    <name type="scientific">Phaeovibrio sulfidiphilus</name>
    <dbReference type="NCBI Taxonomy" id="1220600"/>
    <lineage>
        <taxon>Bacteria</taxon>
        <taxon>Pseudomonadati</taxon>
        <taxon>Pseudomonadota</taxon>
        <taxon>Alphaproteobacteria</taxon>
        <taxon>Rhodospirillales</taxon>
        <taxon>Rhodospirillaceae</taxon>
        <taxon>Phaeovibrio</taxon>
    </lineage>
</organism>
<dbReference type="Proteomes" id="UP000631034">
    <property type="component" value="Unassembled WGS sequence"/>
</dbReference>
<reference evidence="2" key="1">
    <citation type="submission" date="2020-10" db="EMBL/GenBank/DDBJ databases">
        <title>Genome sequence of the unusual species of purple photosynthetic bacteria, Phaeovibrio sulfidiphilus DSM 23193, type strain.</title>
        <authorList>
            <person name="Kyndt J.A."/>
            <person name="Meyer T.E."/>
        </authorList>
    </citation>
    <scope>NUCLEOTIDE SEQUENCE</scope>
    <source>
        <strain evidence="2">DSM 23193</strain>
    </source>
</reference>
<sequence>MTDAPPVTEEVRGNVLWITLNRPHKRNALTEPMIGLLDTAFRTAESRPVRAIVLTGAGDKAFCAGMDLSVGPGTFGTDLVEPTRPLANLLRTARACRLPIIGRINGTCMAGGMGLLGLCDLAVAADHALFGLPEVKVGVFPMQVLAVLRDKMPHADLQEMCLTGEPVSAQDACAMRLVNYVVPGPELDARTDWLVSRIVDKSPSAIRRGKYALAALAGMTFEQCLAFTETQIGVLALTPDAAEGFEAATQKRQPNWTGT</sequence>
<gene>
    <name evidence="2" type="ORF">IHV25_05715</name>
</gene>
<dbReference type="RefSeq" id="WP_192534145.1">
    <property type="nucleotide sequence ID" value="NZ_JACZHT010000003.1"/>
</dbReference>
<dbReference type="InterPro" id="IPR029045">
    <property type="entry name" value="ClpP/crotonase-like_dom_sf"/>
</dbReference>
<dbReference type="SUPFAM" id="SSF52096">
    <property type="entry name" value="ClpP/crotonase"/>
    <property type="match status" value="1"/>
</dbReference>
<dbReference type="GO" id="GO:0003824">
    <property type="term" value="F:catalytic activity"/>
    <property type="evidence" value="ECO:0007669"/>
    <property type="project" value="UniProtKB-ARBA"/>
</dbReference>
<accession>A0A8J7CCD1</accession>
<dbReference type="AlphaFoldDB" id="A0A8J7CCD1"/>
<dbReference type="InterPro" id="IPR001753">
    <property type="entry name" value="Enoyl-CoA_hydra/iso"/>
</dbReference>
<name>A0A8J7CCD1_9PROT</name>
<dbReference type="PANTHER" id="PTHR42964:SF1">
    <property type="entry name" value="POLYKETIDE BIOSYNTHESIS ENOYL-COA HYDRATASE PKSH-RELATED"/>
    <property type="match status" value="1"/>
</dbReference>
<proteinExistence type="inferred from homology"/>
<dbReference type="CDD" id="cd06558">
    <property type="entry name" value="crotonase-like"/>
    <property type="match status" value="1"/>
</dbReference>
<dbReference type="PANTHER" id="PTHR42964">
    <property type="entry name" value="ENOYL-COA HYDRATASE"/>
    <property type="match status" value="1"/>
</dbReference>
<protein>
    <submittedName>
        <fullName evidence="2">Enoyl-CoA hydratase/isomerase family protein</fullName>
    </submittedName>
</protein>
<keyword evidence="3" id="KW-1185">Reference proteome</keyword>
<evidence type="ECO:0000313" key="3">
    <source>
        <dbReference type="Proteomes" id="UP000631034"/>
    </source>
</evidence>
<dbReference type="Pfam" id="PF00378">
    <property type="entry name" value="ECH_1"/>
    <property type="match status" value="1"/>
</dbReference>
<dbReference type="InterPro" id="IPR051683">
    <property type="entry name" value="Enoyl-CoA_Hydratase/Isomerase"/>
</dbReference>